<evidence type="ECO:0000313" key="3">
    <source>
        <dbReference type="Proteomes" id="UP000006310"/>
    </source>
</evidence>
<evidence type="ECO:0000256" key="1">
    <source>
        <dbReference type="SAM" id="Coils"/>
    </source>
</evidence>
<feature type="coiled-coil region" evidence="1">
    <location>
        <begin position="226"/>
        <end position="253"/>
    </location>
</feature>
<dbReference type="OrthoDB" id="4069826at2759"/>
<protein>
    <submittedName>
        <fullName evidence="2">Uncharacterized protein</fullName>
    </submittedName>
</protein>
<dbReference type="GeneID" id="34524666"/>
<reference evidence="3" key="2">
    <citation type="submission" date="2012-08" db="EMBL/GenBank/DDBJ databases">
        <title>Genome sequence of Kazachstania naganishii.</title>
        <authorList>
            <person name="Gordon J.L."/>
            <person name="Armisen D."/>
            <person name="Proux-Wera E."/>
            <person name="OhEigeartaigh S.S."/>
            <person name="Byrne K.P."/>
            <person name="Wolfe K.H."/>
        </authorList>
    </citation>
    <scope>NUCLEOTIDE SEQUENCE [LARGE SCALE GENOMIC DNA]</scope>
    <source>
        <strain evidence="3">ATCC MYA-139 / BCRC 22969 / CBS 8797 / CCRC 22969 / KCTC 17520 / NBRC 10181 / NCYC 3082</strain>
    </source>
</reference>
<dbReference type="EMBL" id="HE978315">
    <property type="protein sequence ID" value="CCK69016.1"/>
    <property type="molecule type" value="Genomic_DNA"/>
</dbReference>
<name>J7S599_HUIN7</name>
<dbReference type="KEGG" id="kng:KNAG_0B05850"/>
<sequence length="424" mass="48660">MTGYLLQRRLRHLQCITVVNAALLLLRPNLEGPENKTLEVIRCVPCFYTLETAKGQLVYVSEVQSSVLNNVPFNEVRFTGDSTMHLTLKVIARVPNETLQDGCNETVWAVAATYHVDLNHLVEVELDVMSVQDYNAPIMKMTDGTFTLRSVKTQRTSPLIMGNAYTNPVKASPINIVKSFSYNQMLKLNKILEYRDNVYGERSTISQRLEENINRHRRHSRIHLSKERAFNSIRELENSLDIKQRRLRELSRLLSANEISKVDSSFEDPIWHDQYATLYSNLIQTRARLFNLRKRKIHQIVTVFGSLINLKFGLIDCRNNQLKLNTVDFGLLMEVIMSSPSPEACRMEINIALGYYLLLVSLLSSTALAVDLPHILFYCGSNSVVDCKYPFYISDAQSQKQMKKFQDGVLSFNVNVLQIRQFLD</sequence>
<dbReference type="GO" id="GO:0034272">
    <property type="term" value="C:phosphatidylinositol 3-kinase complex, class III, type II"/>
    <property type="evidence" value="ECO:0007669"/>
    <property type="project" value="InterPro"/>
</dbReference>
<dbReference type="Pfam" id="PF17649">
    <property type="entry name" value="VPS38"/>
    <property type="match status" value="1"/>
</dbReference>
<dbReference type="OMA" id="AFNENIM"/>
<keyword evidence="3" id="KW-1185">Reference proteome</keyword>
<dbReference type="RefSeq" id="XP_022463262.1">
    <property type="nucleotide sequence ID" value="XM_022606581.1"/>
</dbReference>
<reference evidence="2 3" key="1">
    <citation type="journal article" date="2011" name="Proc. Natl. Acad. Sci. U.S.A.">
        <title>Evolutionary erosion of yeast sex chromosomes by mating-type switching accidents.</title>
        <authorList>
            <person name="Gordon J.L."/>
            <person name="Armisen D."/>
            <person name="Proux-Wera E."/>
            <person name="Oheigeartaigh S.S."/>
            <person name="Byrne K.P."/>
            <person name="Wolfe K.H."/>
        </authorList>
    </citation>
    <scope>NUCLEOTIDE SEQUENCE [LARGE SCALE GENOMIC DNA]</scope>
    <source>
        <strain evidence="3">ATCC MYA-139 / BCRC 22969 / CBS 8797 / CCRC 22969 / KCTC 17520 / NBRC 10181 / NCYC 3082</strain>
    </source>
</reference>
<dbReference type="STRING" id="1071383.J7S599"/>
<dbReference type="InterPro" id="IPR040939">
    <property type="entry name" value="Vps38"/>
</dbReference>
<gene>
    <name evidence="2" type="primary">KNAG0B05850</name>
    <name evidence="2" type="ordered locus">KNAG_0B05850</name>
</gene>
<dbReference type="AlphaFoldDB" id="J7S599"/>
<accession>J7S599</accession>
<dbReference type="Proteomes" id="UP000006310">
    <property type="component" value="Chromosome 2"/>
</dbReference>
<dbReference type="eggNOG" id="ENOG502RY42">
    <property type="taxonomic scope" value="Eukaryota"/>
</dbReference>
<organism evidence="2 3">
    <name type="scientific">Huiozyma naganishii (strain ATCC MYA-139 / BCRC 22969 / CBS 8797 / KCTC 17520 / NBRC 10181 / NCYC 3082 / Yp74L-3)</name>
    <name type="common">Yeast</name>
    <name type="synonym">Kazachstania naganishii</name>
    <dbReference type="NCBI Taxonomy" id="1071383"/>
    <lineage>
        <taxon>Eukaryota</taxon>
        <taxon>Fungi</taxon>
        <taxon>Dikarya</taxon>
        <taxon>Ascomycota</taxon>
        <taxon>Saccharomycotina</taxon>
        <taxon>Saccharomycetes</taxon>
        <taxon>Saccharomycetales</taxon>
        <taxon>Saccharomycetaceae</taxon>
        <taxon>Huiozyma</taxon>
    </lineage>
</organism>
<dbReference type="HOGENOM" id="CLU_050916_0_0_1"/>
<keyword evidence="1" id="KW-0175">Coiled coil</keyword>
<evidence type="ECO:0000313" key="2">
    <source>
        <dbReference type="EMBL" id="CCK69016.1"/>
    </source>
</evidence>
<proteinExistence type="predicted"/>